<sequence length="287" mass="32374">MAKGNEMKKMVFGSVAAIAVATIVFSGISQTVKALEMSKTKAVPTSYSIPYTKPFNSNIPKDDVKKDYKTKFVGPGQPTVNDMKMEEAAELVSKNLWRIFQVDLKGKTLEMTYSPISTTELRPKWNVTIEINDSLIYGYTLDAVTGESLSVTKSVYHDDADIPEEPDDLEILKKSQEYQEYQKLAKATAEKYQFVSGKVTSAELYGNGYVANTFGAKNITITLEVKSDKGEVARLTFSRYNQELLSVEFNSWIEENERRTKLFLQFDSLIKEADRSTEPILKETNEK</sequence>
<evidence type="ECO:0000313" key="2">
    <source>
        <dbReference type="Proteomes" id="UP001223586"/>
    </source>
</evidence>
<dbReference type="EMBL" id="JAUSTT010000038">
    <property type="protein sequence ID" value="MDQ0178265.1"/>
    <property type="molecule type" value="Genomic_DNA"/>
</dbReference>
<gene>
    <name evidence="1" type="ORF">J2S08_004169</name>
</gene>
<name>A0ABT9WYF9_9BACI</name>
<comment type="caution">
    <text evidence="1">The sequence shown here is derived from an EMBL/GenBank/DDBJ whole genome shotgun (WGS) entry which is preliminary data.</text>
</comment>
<reference evidence="1 2" key="1">
    <citation type="submission" date="2023-07" db="EMBL/GenBank/DDBJ databases">
        <title>Genomic Encyclopedia of Type Strains, Phase IV (KMG-IV): sequencing the most valuable type-strain genomes for metagenomic binning, comparative biology and taxonomic classification.</title>
        <authorList>
            <person name="Goeker M."/>
        </authorList>
    </citation>
    <scope>NUCLEOTIDE SEQUENCE [LARGE SCALE GENOMIC DNA]</scope>
    <source>
        <strain evidence="1 2">DSM 23837</strain>
    </source>
</reference>
<accession>A0ABT9WYF9</accession>
<proteinExistence type="predicted"/>
<protein>
    <submittedName>
        <fullName evidence="1">Uncharacterized protein</fullName>
    </submittedName>
</protein>
<dbReference type="Proteomes" id="UP001223586">
    <property type="component" value="Unassembled WGS sequence"/>
</dbReference>
<keyword evidence="2" id="KW-1185">Reference proteome</keyword>
<organism evidence="1 2">
    <name type="scientific">Bacillus chungangensis</name>
    <dbReference type="NCBI Taxonomy" id="587633"/>
    <lineage>
        <taxon>Bacteria</taxon>
        <taxon>Bacillati</taxon>
        <taxon>Bacillota</taxon>
        <taxon>Bacilli</taxon>
        <taxon>Bacillales</taxon>
        <taxon>Bacillaceae</taxon>
        <taxon>Bacillus</taxon>
    </lineage>
</organism>
<evidence type="ECO:0000313" key="1">
    <source>
        <dbReference type="EMBL" id="MDQ0178265.1"/>
    </source>
</evidence>
<dbReference type="RefSeq" id="WP_307232938.1">
    <property type="nucleotide sequence ID" value="NZ_JAUSTT010000038.1"/>
</dbReference>